<comment type="caution">
    <text evidence="6">The sequence shown here is derived from an EMBL/GenBank/DDBJ whole genome shotgun (WGS) entry which is preliminary data.</text>
</comment>
<protein>
    <recommendedName>
        <fullName evidence="5">Maltodextrin-binding protein</fullName>
    </recommendedName>
</protein>
<keyword evidence="5" id="KW-0449">Lipoprotein</keyword>
<gene>
    <name evidence="6" type="ORF">CBF37_01770</name>
</gene>
<dbReference type="Gene3D" id="3.40.190.10">
    <property type="entry name" value="Periplasmic binding protein-like II"/>
    <property type="match status" value="2"/>
</dbReference>
<dbReference type="GO" id="GO:0055052">
    <property type="term" value="C:ATP-binding cassette (ABC) transporter complex, substrate-binding subunit-containing"/>
    <property type="evidence" value="ECO:0007669"/>
    <property type="project" value="TreeGrafter"/>
</dbReference>
<dbReference type="Proteomes" id="UP000287857">
    <property type="component" value="Unassembled WGS sequence"/>
</dbReference>
<evidence type="ECO:0000256" key="4">
    <source>
        <dbReference type="ARBA" id="ARBA00022729"/>
    </source>
</evidence>
<keyword evidence="2 5" id="KW-0813">Transport</keyword>
<dbReference type="PRINTS" id="PR00181">
    <property type="entry name" value="MALTOSEBP"/>
</dbReference>
<reference evidence="6 7" key="1">
    <citation type="submission" date="2017-05" db="EMBL/GenBank/DDBJ databases">
        <title>Vagococcus spp. assemblies.</title>
        <authorList>
            <person name="Gulvik C.A."/>
        </authorList>
    </citation>
    <scope>NUCLEOTIDE SEQUENCE [LARGE SCALE GENOMIC DNA]</scope>
    <source>
        <strain evidence="6 7">SS1995</strain>
    </source>
</reference>
<evidence type="ECO:0000256" key="3">
    <source>
        <dbReference type="ARBA" id="ARBA00022597"/>
    </source>
</evidence>
<proteinExistence type="inferred from homology"/>
<dbReference type="GO" id="GO:0015144">
    <property type="term" value="F:carbohydrate transmembrane transporter activity"/>
    <property type="evidence" value="ECO:0007669"/>
    <property type="project" value="InterPro"/>
</dbReference>
<keyword evidence="5" id="KW-1003">Cell membrane</keyword>
<organism evidence="6 7">
    <name type="scientific">Vagococcus vulneris</name>
    <dbReference type="NCBI Taxonomy" id="1977869"/>
    <lineage>
        <taxon>Bacteria</taxon>
        <taxon>Bacillati</taxon>
        <taxon>Bacillota</taxon>
        <taxon>Bacilli</taxon>
        <taxon>Lactobacillales</taxon>
        <taxon>Enterococcaceae</taxon>
        <taxon>Vagococcus</taxon>
    </lineage>
</organism>
<dbReference type="GO" id="GO:0042956">
    <property type="term" value="P:maltodextrin transmembrane transport"/>
    <property type="evidence" value="ECO:0007669"/>
    <property type="project" value="TreeGrafter"/>
</dbReference>
<evidence type="ECO:0000313" key="6">
    <source>
        <dbReference type="EMBL" id="RSU00054.1"/>
    </source>
</evidence>
<keyword evidence="7" id="KW-1185">Reference proteome</keyword>
<feature type="chain" id="PRO_5039741041" description="Maltodextrin-binding protein" evidence="5">
    <location>
        <begin position="24"/>
        <end position="420"/>
    </location>
</feature>
<dbReference type="InterPro" id="IPR006060">
    <property type="entry name" value="Maltose/Cyclodextrin-bd"/>
</dbReference>
<sequence>MKKGFKRFGLGLLTAGVALTLVACGSSKGDEKADSKKSDTLTVSVDKGYIKYLEKVKGEFEKENKIKIELVEKDMFDQLDSLALDGPAGKAPDVMMSAYDRLGPLGQQGHIAEVKLSGDSHYGEKDKHQVTVNKKFYGAPAVIETLIMYYNKDLIQKAPTTFKELEDLSKDEKYAFEGEKGKNVAFLAKWTDFYNAYGLLAGYGGYVFGKDGTDPKDVGLASPGAIEGIEYATKWYKEVWPKGMLDIKSSGDFIDNQFIDGKTAAIINGPWAANGYKEAKVNFGAAKIPTLPNGKNYEPFGGGKAWVVSNYSTNKELSQKFIDFLTNDKNQKELYTMTNEVPANNTAREEAKKGDNEITKAVVEQYENASPMPNIPEMAEVWAGGENLMFDAAAGKQTPKQAADAAVKVINENISQKYGE</sequence>
<evidence type="ECO:0000256" key="5">
    <source>
        <dbReference type="RuleBase" id="RU365005"/>
    </source>
</evidence>
<keyword evidence="3 5" id="KW-0762">Sugar transport</keyword>
<dbReference type="AlphaFoldDB" id="A0A430A104"/>
<dbReference type="PANTHER" id="PTHR30061">
    <property type="entry name" value="MALTOSE-BINDING PERIPLASMIC PROTEIN"/>
    <property type="match status" value="1"/>
</dbReference>
<keyword evidence="5" id="KW-0472">Membrane</keyword>
<evidence type="ECO:0000256" key="1">
    <source>
        <dbReference type="ARBA" id="ARBA00008520"/>
    </source>
</evidence>
<dbReference type="EMBL" id="NGJS01000002">
    <property type="protein sequence ID" value="RSU00054.1"/>
    <property type="molecule type" value="Genomic_DNA"/>
</dbReference>
<dbReference type="GO" id="GO:1901982">
    <property type="term" value="F:maltose binding"/>
    <property type="evidence" value="ECO:0007669"/>
    <property type="project" value="TreeGrafter"/>
</dbReference>
<accession>A0A430A104</accession>
<evidence type="ECO:0000256" key="2">
    <source>
        <dbReference type="ARBA" id="ARBA00022448"/>
    </source>
</evidence>
<feature type="signal peptide" evidence="5">
    <location>
        <begin position="1"/>
        <end position="23"/>
    </location>
</feature>
<dbReference type="OrthoDB" id="9766758at2"/>
<dbReference type="InterPro" id="IPR006059">
    <property type="entry name" value="SBP"/>
</dbReference>
<dbReference type="PROSITE" id="PS51257">
    <property type="entry name" value="PROKAR_LIPOPROTEIN"/>
    <property type="match status" value="1"/>
</dbReference>
<dbReference type="Pfam" id="PF13416">
    <property type="entry name" value="SBP_bac_8"/>
    <property type="match status" value="1"/>
</dbReference>
<name>A0A430A104_9ENTE</name>
<comment type="subcellular location">
    <subcellularLocation>
        <location evidence="5">Cell membrane</location>
        <topology evidence="5">Lipid-anchor</topology>
    </subcellularLocation>
</comment>
<comment type="similarity">
    <text evidence="1 5">Belongs to the bacterial solute-binding protein 1 family.</text>
</comment>
<keyword evidence="4 5" id="KW-0732">Signal</keyword>
<dbReference type="SUPFAM" id="SSF53850">
    <property type="entry name" value="Periplasmic binding protein-like II"/>
    <property type="match status" value="1"/>
</dbReference>
<dbReference type="PANTHER" id="PTHR30061:SF50">
    <property type="entry name" value="MALTOSE_MALTODEXTRIN-BINDING PERIPLASMIC PROTEIN"/>
    <property type="match status" value="1"/>
</dbReference>
<evidence type="ECO:0000313" key="7">
    <source>
        <dbReference type="Proteomes" id="UP000287857"/>
    </source>
</evidence>
<dbReference type="RefSeq" id="WP_125983007.1">
    <property type="nucleotide sequence ID" value="NZ_NGJS01000002.1"/>
</dbReference>
<dbReference type="GO" id="GO:0015768">
    <property type="term" value="P:maltose transport"/>
    <property type="evidence" value="ECO:0007669"/>
    <property type="project" value="TreeGrafter"/>
</dbReference>